<dbReference type="RefSeq" id="XP_001790794.1">
    <property type="nucleotide sequence ID" value="XM_001790742.1"/>
</dbReference>
<keyword evidence="1" id="KW-0732">Signal</keyword>
<feature type="chain" id="PRO_5034387040" description="Coenzyme Q-binding protein COQ10 START domain-containing protein" evidence="1">
    <location>
        <begin position="18"/>
        <end position="202"/>
    </location>
</feature>
<evidence type="ECO:0000256" key="1">
    <source>
        <dbReference type="SAM" id="SignalP"/>
    </source>
</evidence>
<dbReference type="AlphaFoldDB" id="A0A7U2EPF9"/>
<accession>A0A7U2EPF9</accession>
<dbReference type="KEGG" id="pno:SNOG_00098"/>
<name>A0A7U2EPF9_PHANO</name>
<dbReference type="SUPFAM" id="SSF55961">
    <property type="entry name" value="Bet v1-like"/>
    <property type="match status" value="1"/>
</dbReference>
<evidence type="ECO:0000313" key="2">
    <source>
        <dbReference type="EMBL" id="QRC90579.1"/>
    </source>
</evidence>
<sequence>MFPLSLLFLVLLPLTTAQSPDPYTNLPPPSSPGLFTASTRILISNTSVPAAWAALTDFPAYAAWNPFVRAAIVVSPLNTTLQDQFPVEGKNLFLRTQIPPLDLPVARDTRDRPLATQYAYERITHVQPRLGRLCWEYAADALVRAERWQAVSEVGDGVVLYESREVFDGALAGVVKKGFERDLQRGFEAQGLGLKMLLEGRV</sequence>
<dbReference type="VEuPathDB" id="FungiDB:JI435_000980"/>
<feature type="signal peptide" evidence="1">
    <location>
        <begin position="1"/>
        <end position="17"/>
    </location>
</feature>
<evidence type="ECO:0000313" key="3">
    <source>
        <dbReference type="Proteomes" id="UP000663193"/>
    </source>
</evidence>
<dbReference type="CDD" id="cd07822">
    <property type="entry name" value="SRPBCC_4"/>
    <property type="match status" value="1"/>
</dbReference>
<reference evidence="3" key="1">
    <citation type="journal article" date="2021" name="BMC Genomics">
        <title>Chromosome-level genome assembly and manually-curated proteome of model necrotroph Parastagonospora nodorum Sn15 reveals a genome-wide trove of candidate effector homologs, and redundancy of virulence-related functions within an accessory chromosome.</title>
        <authorList>
            <person name="Bertazzoni S."/>
            <person name="Jones D.A.B."/>
            <person name="Phan H.T."/>
            <person name="Tan K.-C."/>
            <person name="Hane J.K."/>
        </authorList>
    </citation>
    <scope>NUCLEOTIDE SEQUENCE [LARGE SCALE GENOMIC DNA]</scope>
    <source>
        <strain evidence="3">SN15 / ATCC MYA-4574 / FGSC 10173)</strain>
    </source>
</reference>
<proteinExistence type="predicted"/>
<dbReference type="Gene3D" id="3.30.530.20">
    <property type="match status" value="1"/>
</dbReference>
<dbReference type="Proteomes" id="UP000663193">
    <property type="component" value="Chromosome 1"/>
</dbReference>
<dbReference type="EMBL" id="CP069023">
    <property type="protein sequence ID" value="QRC90579.1"/>
    <property type="molecule type" value="Genomic_DNA"/>
</dbReference>
<dbReference type="OrthoDB" id="509124at2759"/>
<dbReference type="OMA" id="WNPFVRY"/>
<keyword evidence="3" id="KW-1185">Reference proteome</keyword>
<organism evidence="2 3">
    <name type="scientific">Phaeosphaeria nodorum (strain SN15 / ATCC MYA-4574 / FGSC 10173)</name>
    <name type="common">Glume blotch fungus</name>
    <name type="synonym">Parastagonospora nodorum</name>
    <dbReference type="NCBI Taxonomy" id="321614"/>
    <lineage>
        <taxon>Eukaryota</taxon>
        <taxon>Fungi</taxon>
        <taxon>Dikarya</taxon>
        <taxon>Ascomycota</taxon>
        <taxon>Pezizomycotina</taxon>
        <taxon>Dothideomycetes</taxon>
        <taxon>Pleosporomycetidae</taxon>
        <taxon>Pleosporales</taxon>
        <taxon>Pleosporineae</taxon>
        <taxon>Phaeosphaeriaceae</taxon>
        <taxon>Parastagonospora</taxon>
    </lineage>
</organism>
<evidence type="ECO:0008006" key="4">
    <source>
        <dbReference type="Google" id="ProtNLM"/>
    </source>
</evidence>
<protein>
    <recommendedName>
        <fullName evidence="4">Coenzyme Q-binding protein COQ10 START domain-containing protein</fullName>
    </recommendedName>
</protein>
<gene>
    <name evidence="2" type="ORF">JI435_000980</name>
</gene>
<dbReference type="InterPro" id="IPR023393">
    <property type="entry name" value="START-like_dom_sf"/>
</dbReference>